<dbReference type="InterPro" id="IPR045518">
    <property type="entry name" value="2EXR"/>
</dbReference>
<protein>
    <recommendedName>
        <fullName evidence="1">2EXR domain-containing protein</fullName>
    </recommendedName>
</protein>
<dbReference type="AlphaFoldDB" id="A0A9P9WYZ6"/>
<feature type="domain" description="2EXR" evidence="1">
    <location>
        <begin position="25"/>
        <end position="127"/>
    </location>
</feature>
<dbReference type="Proteomes" id="UP000829685">
    <property type="component" value="Unassembled WGS sequence"/>
</dbReference>
<evidence type="ECO:0000259" key="1">
    <source>
        <dbReference type="Pfam" id="PF20150"/>
    </source>
</evidence>
<proteinExistence type="predicted"/>
<dbReference type="PANTHER" id="PTHR35910:SF1">
    <property type="entry name" value="2EXR DOMAIN-CONTAINING PROTEIN"/>
    <property type="match status" value="1"/>
</dbReference>
<keyword evidence="3" id="KW-1185">Reference proteome</keyword>
<dbReference type="PANTHER" id="PTHR35910">
    <property type="entry name" value="2EXR DOMAIN-CONTAINING PROTEIN"/>
    <property type="match status" value="1"/>
</dbReference>
<name>A0A9P9WYZ6_9PEZI</name>
<organism evidence="2 3">
    <name type="scientific">Neoarthrinium moseri</name>
    <dbReference type="NCBI Taxonomy" id="1658444"/>
    <lineage>
        <taxon>Eukaryota</taxon>
        <taxon>Fungi</taxon>
        <taxon>Dikarya</taxon>
        <taxon>Ascomycota</taxon>
        <taxon>Pezizomycotina</taxon>
        <taxon>Sordariomycetes</taxon>
        <taxon>Xylariomycetidae</taxon>
        <taxon>Amphisphaeriales</taxon>
        <taxon>Apiosporaceae</taxon>
        <taxon>Neoarthrinium</taxon>
    </lineage>
</organism>
<evidence type="ECO:0000313" key="2">
    <source>
        <dbReference type="EMBL" id="KAI1881842.1"/>
    </source>
</evidence>
<accession>A0A9P9WYZ6</accession>
<evidence type="ECO:0000313" key="3">
    <source>
        <dbReference type="Proteomes" id="UP000829685"/>
    </source>
</evidence>
<comment type="caution">
    <text evidence="2">The sequence shown here is derived from an EMBL/GenBank/DDBJ whole genome shotgun (WGS) entry which is preliminary data.</text>
</comment>
<gene>
    <name evidence="2" type="ORF">JX265_000668</name>
</gene>
<dbReference type="Pfam" id="PF20150">
    <property type="entry name" value="2EXR"/>
    <property type="match status" value="1"/>
</dbReference>
<dbReference type="EMBL" id="JAFIMR010000001">
    <property type="protein sequence ID" value="KAI1881842.1"/>
    <property type="molecule type" value="Genomic_DNA"/>
</dbReference>
<reference evidence="2" key="1">
    <citation type="submission" date="2021-03" db="EMBL/GenBank/DDBJ databases">
        <title>Revisited historic fungal species revealed as producer of novel bioactive compounds through whole genome sequencing and comparative genomics.</title>
        <authorList>
            <person name="Vignolle G.A."/>
            <person name="Hochenegger N."/>
            <person name="Mach R.L."/>
            <person name="Mach-Aigner A.R."/>
            <person name="Javad Rahimi M."/>
            <person name="Salim K.A."/>
            <person name="Chan C.M."/>
            <person name="Lim L.B.L."/>
            <person name="Cai F."/>
            <person name="Druzhinina I.S."/>
            <person name="U'Ren J.M."/>
            <person name="Derntl C."/>
        </authorList>
    </citation>
    <scope>NUCLEOTIDE SEQUENCE</scope>
    <source>
        <strain evidence="2">TUCIM 5799</strain>
    </source>
</reference>
<sequence>MSQERENCGTNSLPHDDGEDQACHFTIFSFLPTELQLKIWRETWEERVVTISRKYHGPNVSVTADATEEQLKGRHSRAIREQEPFADGDKLLINTTTRSRATLPVTLWVSRQSRLETLRHYELCMGLPGGSVQPRDLARVQKLAIPERCPYTSDFAQVVEKQRKLLEQDSDVAKENFQQIGARSFRVLNTVVPSLREIWLDHFYESRRQTMRALMGEFTRSQFIDGIPAARMPANGACFFENQPFEQERRLVVLMKTYGRVPDLVNIDLEFVEQHTLMSTVISKSAIGSATANRKEVEAKVSIHSWVLKVAGAEIDQVLSSEHHFAAVCNLDYLLIGFGSHFKATEEVIYSIP</sequence>